<keyword evidence="3" id="KW-1185">Reference proteome</keyword>
<sequence>KVRVPRRRFFLPFSTQTDTTTTTTTWSFTARPTPRTGPPPGYHLYADPHTPYSRRTIICSLLARATHRPYYPPLFATVSPTYSLYSPLATLPRANFHHIWALRINASPPPKNGSTVQRAAINYIPIAYYTVFINVYYILINHIKSCRYDLETQFYRRRINESYRCIMRLSFTS</sequence>
<keyword evidence="1" id="KW-0472">Membrane</keyword>
<dbReference type="Proteomes" id="UP000478052">
    <property type="component" value="Unassembled WGS sequence"/>
</dbReference>
<keyword evidence="1" id="KW-0812">Transmembrane</keyword>
<evidence type="ECO:0000313" key="2">
    <source>
        <dbReference type="EMBL" id="KAF0767287.1"/>
    </source>
</evidence>
<proteinExistence type="predicted"/>
<feature type="transmembrane region" description="Helical" evidence="1">
    <location>
        <begin position="120"/>
        <end position="139"/>
    </location>
</feature>
<organism evidence="2 3">
    <name type="scientific">Aphis craccivora</name>
    <name type="common">Cowpea aphid</name>
    <dbReference type="NCBI Taxonomy" id="307492"/>
    <lineage>
        <taxon>Eukaryota</taxon>
        <taxon>Metazoa</taxon>
        <taxon>Ecdysozoa</taxon>
        <taxon>Arthropoda</taxon>
        <taxon>Hexapoda</taxon>
        <taxon>Insecta</taxon>
        <taxon>Pterygota</taxon>
        <taxon>Neoptera</taxon>
        <taxon>Paraneoptera</taxon>
        <taxon>Hemiptera</taxon>
        <taxon>Sternorrhyncha</taxon>
        <taxon>Aphidomorpha</taxon>
        <taxon>Aphidoidea</taxon>
        <taxon>Aphididae</taxon>
        <taxon>Aphidini</taxon>
        <taxon>Aphis</taxon>
        <taxon>Aphis</taxon>
    </lineage>
</organism>
<accession>A0A6G0ZAA3</accession>
<comment type="caution">
    <text evidence="2">The sequence shown here is derived from an EMBL/GenBank/DDBJ whole genome shotgun (WGS) entry which is preliminary data.</text>
</comment>
<evidence type="ECO:0000256" key="1">
    <source>
        <dbReference type="SAM" id="Phobius"/>
    </source>
</evidence>
<dbReference type="AlphaFoldDB" id="A0A6G0ZAA3"/>
<protein>
    <submittedName>
        <fullName evidence="2">Uncharacterized protein</fullName>
    </submittedName>
</protein>
<feature type="non-terminal residue" evidence="2">
    <location>
        <position position="1"/>
    </location>
</feature>
<reference evidence="2 3" key="1">
    <citation type="submission" date="2019-08" db="EMBL/GenBank/DDBJ databases">
        <title>Whole genome of Aphis craccivora.</title>
        <authorList>
            <person name="Voronova N.V."/>
            <person name="Shulinski R.S."/>
            <person name="Bandarenka Y.V."/>
            <person name="Zhorov D.G."/>
            <person name="Warner D."/>
        </authorList>
    </citation>
    <scope>NUCLEOTIDE SEQUENCE [LARGE SCALE GENOMIC DNA]</scope>
    <source>
        <strain evidence="2">180601</strain>
        <tissue evidence="2">Whole Body</tissue>
    </source>
</reference>
<evidence type="ECO:0000313" key="3">
    <source>
        <dbReference type="Proteomes" id="UP000478052"/>
    </source>
</evidence>
<dbReference type="EMBL" id="VUJU01001000">
    <property type="protein sequence ID" value="KAF0767287.1"/>
    <property type="molecule type" value="Genomic_DNA"/>
</dbReference>
<keyword evidence="1" id="KW-1133">Transmembrane helix</keyword>
<name>A0A6G0ZAA3_APHCR</name>
<gene>
    <name evidence="2" type="ORF">FWK35_00018476</name>
</gene>